<dbReference type="OrthoDB" id="9793412at2"/>
<dbReference type="InterPro" id="IPR051910">
    <property type="entry name" value="ComF/GntX_DNA_util-trans"/>
</dbReference>
<comment type="similarity">
    <text evidence="1">Belongs to the ComF/GntX family.</text>
</comment>
<proteinExistence type="inferred from homology"/>
<dbReference type="InterPro" id="IPR044005">
    <property type="entry name" value="DZR_2"/>
</dbReference>
<dbReference type="InterPro" id="IPR029057">
    <property type="entry name" value="PRTase-like"/>
</dbReference>
<feature type="domain" description="Double zinc ribbon" evidence="3">
    <location>
        <begin position="6"/>
        <end position="66"/>
    </location>
</feature>
<dbReference type="Pfam" id="PF00156">
    <property type="entry name" value="Pribosyltran"/>
    <property type="match status" value="1"/>
</dbReference>
<accession>A0A545TD58</accession>
<dbReference type="PANTHER" id="PTHR47505">
    <property type="entry name" value="DNA UTILIZATION PROTEIN YHGH"/>
    <property type="match status" value="1"/>
</dbReference>
<name>A0A545TD58_9GAMM</name>
<dbReference type="SUPFAM" id="SSF53271">
    <property type="entry name" value="PRTase-like"/>
    <property type="match status" value="1"/>
</dbReference>
<evidence type="ECO:0000256" key="1">
    <source>
        <dbReference type="ARBA" id="ARBA00008007"/>
    </source>
</evidence>
<evidence type="ECO:0000259" key="2">
    <source>
        <dbReference type="Pfam" id="PF00156"/>
    </source>
</evidence>
<dbReference type="Gene3D" id="3.40.50.2020">
    <property type="match status" value="1"/>
</dbReference>
<reference evidence="4 5" key="1">
    <citation type="submission" date="2019-06" db="EMBL/GenBank/DDBJ databases">
        <title>Draft genome of Aliikangiella marina GYP-15.</title>
        <authorList>
            <person name="Wang G."/>
        </authorList>
    </citation>
    <scope>NUCLEOTIDE SEQUENCE [LARGE SCALE GENOMIC DNA]</scope>
    <source>
        <strain evidence="4 5">GYP-15</strain>
    </source>
</reference>
<dbReference type="RefSeq" id="WP_142941766.1">
    <property type="nucleotide sequence ID" value="NZ_VIKR01000002.1"/>
</dbReference>
<dbReference type="CDD" id="cd06223">
    <property type="entry name" value="PRTases_typeI"/>
    <property type="match status" value="1"/>
</dbReference>
<sequence length="237" mass="26397">MILFSDCLLCGSLVNVRNATNNSQAPLICPDCHKRLPIVESACDICAMPMTNPRINSSRFRCGECLTSSPPFEKTVSAFHYESPISDFITELKFHHQTQSLNLMSDYLSQKITLAYKSDLLPHAILPIPLHHSRLKQRGFNQAQLIAAKLSKQLQIPLHRQGLDRQKATQPQVGLDAAERAKNLKGAFRVRAIDASHVALVDDVMTTGKTVTELTRCLLKAGIARVDVWTVARAYSY</sequence>
<dbReference type="Pfam" id="PF18912">
    <property type="entry name" value="DZR_2"/>
    <property type="match status" value="1"/>
</dbReference>
<dbReference type="AlphaFoldDB" id="A0A545TD58"/>
<evidence type="ECO:0000259" key="3">
    <source>
        <dbReference type="Pfam" id="PF18912"/>
    </source>
</evidence>
<dbReference type="Proteomes" id="UP000317839">
    <property type="component" value="Unassembled WGS sequence"/>
</dbReference>
<gene>
    <name evidence="4" type="ORF">FLL45_09430</name>
</gene>
<dbReference type="InterPro" id="IPR000836">
    <property type="entry name" value="PRTase_dom"/>
</dbReference>
<evidence type="ECO:0000313" key="5">
    <source>
        <dbReference type="Proteomes" id="UP000317839"/>
    </source>
</evidence>
<organism evidence="4 5">
    <name type="scientific">Aliikangiella marina</name>
    <dbReference type="NCBI Taxonomy" id="1712262"/>
    <lineage>
        <taxon>Bacteria</taxon>
        <taxon>Pseudomonadati</taxon>
        <taxon>Pseudomonadota</taxon>
        <taxon>Gammaproteobacteria</taxon>
        <taxon>Oceanospirillales</taxon>
        <taxon>Pleioneaceae</taxon>
        <taxon>Aliikangiella</taxon>
    </lineage>
</organism>
<comment type="caution">
    <text evidence="4">The sequence shown here is derived from an EMBL/GenBank/DDBJ whole genome shotgun (WGS) entry which is preliminary data.</text>
</comment>
<dbReference type="EMBL" id="VIKR01000002">
    <property type="protein sequence ID" value="TQV75149.1"/>
    <property type="molecule type" value="Genomic_DNA"/>
</dbReference>
<keyword evidence="5" id="KW-1185">Reference proteome</keyword>
<feature type="domain" description="Phosphoribosyltransferase" evidence="2">
    <location>
        <begin position="143"/>
        <end position="233"/>
    </location>
</feature>
<evidence type="ECO:0000313" key="4">
    <source>
        <dbReference type="EMBL" id="TQV75149.1"/>
    </source>
</evidence>
<dbReference type="PANTHER" id="PTHR47505:SF1">
    <property type="entry name" value="DNA UTILIZATION PROTEIN YHGH"/>
    <property type="match status" value="1"/>
</dbReference>
<protein>
    <submittedName>
        <fullName evidence="4">ComF family protein</fullName>
    </submittedName>
</protein>